<comment type="caution">
    <text evidence="5">The sequence shown here is derived from an EMBL/GenBank/DDBJ whole genome shotgun (WGS) entry which is preliminary data.</text>
</comment>
<evidence type="ECO:0000256" key="2">
    <source>
        <dbReference type="ARBA" id="ARBA00023043"/>
    </source>
</evidence>
<dbReference type="SUPFAM" id="SSF48403">
    <property type="entry name" value="Ankyrin repeat"/>
    <property type="match status" value="1"/>
</dbReference>
<dbReference type="GO" id="GO:0085020">
    <property type="term" value="P:protein K6-linked ubiquitination"/>
    <property type="evidence" value="ECO:0007669"/>
    <property type="project" value="TreeGrafter"/>
</dbReference>
<feature type="repeat" description="ANK" evidence="3">
    <location>
        <begin position="228"/>
        <end position="260"/>
    </location>
</feature>
<name>A0A812NUW8_9DINO</name>
<dbReference type="Proteomes" id="UP000604046">
    <property type="component" value="Unassembled WGS sequence"/>
</dbReference>
<dbReference type="PROSITE" id="PS50297">
    <property type="entry name" value="ANK_REP_REGION"/>
    <property type="match status" value="3"/>
</dbReference>
<keyword evidence="1" id="KW-0677">Repeat</keyword>
<dbReference type="Pfam" id="PF12796">
    <property type="entry name" value="Ank_2"/>
    <property type="match status" value="2"/>
</dbReference>
<feature type="repeat" description="ANK" evidence="3">
    <location>
        <begin position="384"/>
        <end position="416"/>
    </location>
</feature>
<evidence type="ECO:0000256" key="1">
    <source>
        <dbReference type="ARBA" id="ARBA00022737"/>
    </source>
</evidence>
<reference evidence="5" key="1">
    <citation type="submission" date="2021-02" db="EMBL/GenBank/DDBJ databases">
        <authorList>
            <person name="Dougan E. K."/>
            <person name="Rhodes N."/>
            <person name="Thang M."/>
            <person name="Chan C."/>
        </authorList>
    </citation>
    <scope>NUCLEOTIDE SEQUENCE</scope>
</reference>
<dbReference type="GO" id="GO:0004842">
    <property type="term" value="F:ubiquitin-protein transferase activity"/>
    <property type="evidence" value="ECO:0007669"/>
    <property type="project" value="TreeGrafter"/>
</dbReference>
<dbReference type="InterPro" id="IPR002110">
    <property type="entry name" value="Ankyrin_rpt"/>
</dbReference>
<dbReference type="PANTHER" id="PTHR24171">
    <property type="entry name" value="ANKYRIN REPEAT DOMAIN-CONTAINING PROTEIN 39-RELATED"/>
    <property type="match status" value="1"/>
</dbReference>
<dbReference type="SMART" id="SM00248">
    <property type="entry name" value="ANK"/>
    <property type="match status" value="6"/>
</dbReference>
<proteinExistence type="predicted"/>
<dbReference type="AlphaFoldDB" id="A0A812NUW8"/>
<dbReference type="PROSITE" id="PS50088">
    <property type="entry name" value="ANK_REPEAT"/>
    <property type="match status" value="4"/>
</dbReference>
<evidence type="ECO:0000256" key="3">
    <source>
        <dbReference type="PROSITE-ProRule" id="PRU00023"/>
    </source>
</evidence>
<feature type="repeat" description="ANK" evidence="3">
    <location>
        <begin position="262"/>
        <end position="294"/>
    </location>
</feature>
<organism evidence="5 6">
    <name type="scientific">Symbiodinium natans</name>
    <dbReference type="NCBI Taxonomy" id="878477"/>
    <lineage>
        <taxon>Eukaryota</taxon>
        <taxon>Sar</taxon>
        <taxon>Alveolata</taxon>
        <taxon>Dinophyceae</taxon>
        <taxon>Suessiales</taxon>
        <taxon>Symbiodiniaceae</taxon>
        <taxon>Symbiodinium</taxon>
    </lineage>
</organism>
<dbReference type="OrthoDB" id="194358at2759"/>
<evidence type="ECO:0000313" key="5">
    <source>
        <dbReference type="EMBL" id="CAE7325501.1"/>
    </source>
</evidence>
<keyword evidence="2 3" id="KW-0040">ANK repeat</keyword>
<dbReference type="EMBL" id="CAJNDS010002099">
    <property type="protein sequence ID" value="CAE7325501.1"/>
    <property type="molecule type" value="Genomic_DNA"/>
</dbReference>
<keyword evidence="6" id="KW-1185">Reference proteome</keyword>
<accession>A0A812NUW8</accession>
<dbReference type="Pfam" id="PF00023">
    <property type="entry name" value="Ank"/>
    <property type="match status" value="1"/>
</dbReference>
<gene>
    <name evidence="5" type="primary">ANK1</name>
    <name evidence="5" type="ORF">SNAT2548_LOCUS17040</name>
</gene>
<protein>
    <submittedName>
        <fullName evidence="5">ANK1 protein</fullName>
    </submittedName>
</protein>
<evidence type="ECO:0000256" key="4">
    <source>
        <dbReference type="SAM" id="MobiDB-lite"/>
    </source>
</evidence>
<feature type="repeat" description="ANK" evidence="3">
    <location>
        <begin position="295"/>
        <end position="327"/>
    </location>
</feature>
<evidence type="ECO:0000313" key="6">
    <source>
        <dbReference type="Proteomes" id="UP000604046"/>
    </source>
</evidence>
<dbReference type="Gene3D" id="1.25.40.20">
    <property type="entry name" value="Ankyrin repeat-containing domain"/>
    <property type="match status" value="3"/>
</dbReference>
<dbReference type="PANTHER" id="PTHR24171:SF8">
    <property type="entry name" value="BRCA1-ASSOCIATED RING DOMAIN PROTEIN 1"/>
    <property type="match status" value="1"/>
</dbReference>
<dbReference type="InterPro" id="IPR036770">
    <property type="entry name" value="Ankyrin_rpt-contain_sf"/>
</dbReference>
<sequence length="460" mass="50836">MAQGQLVVYFYEHVDVLGDTLHSGVAAKTPAESFRSLGFSFLGDAGPTFIVVVVRAFVFHQVSQGHSAKQKNRQEAQQPKRGATNRPRGADASVLGGASETNSLMGRRSRPKGSPEFSEASQSSHLPLTIGPKLLKSAMCLVRLHSYAVLRRRATELGKEPPRKLDALSKDFIVALRKLGQMPTGLSVNAQEETWSWGLLHFSAHKGEVGLMEWLLKQKARPDVADEEGNTPLVLCAKSNHVQAMEMLMARGASILQRTKEQGFTPLLWAAVGGHKEVTKSLLQADADVEEQDYDERTPLIWASRLGHMAVVKILLKECPDLTWRDKEGLTALDHCREHLELRAAVVLAQEQYARLMDGAQRNDLQAVEHLLEHGAVPRYRDASGWTPLHWAVLHDASEMSKLLVRYGASPELLGEESELCSQLAKRGRRVGTRLAKVLGANTQLLTAAEVSQTSRLFRF</sequence>
<feature type="region of interest" description="Disordered" evidence="4">
    <location>
        <begin position="65"/>
        <end position="124"/>
    </location>
</feature>